<keyword evidence="1" id="KW-1133">Transmembrane helix</keyword>
<comment type="caution">
    <text evidence="2">The sequence shown here is derived from an EMBL/GenBank/DDBJ whole genome shotgun (WGS) entry which is preliminary data.</text>
</comment>
<reference evidence="2 3" key="1">
    <citation type="submission" date="2017-09" db="EMBL/GenBank/DDBJ databases">
        <title>Whole genomes of Flavobacteriaceae.</title>
        <authorList>
            <person name="Stine C."/>
            <person name="Li C."/>
            <person name="Tadesse D."/>
        </authorList>
    </citation>
    <scope>NUCLEOTIDE SEQUENCE [LARGE SCALE GENOMIC DNA]</scope>
    <source>
        <strain evidence="2 3">ATCC 35036</strain>
    </source>
</reference>
<dbReference type="RefSeq" id="WP_097553511.1">
    <property type="nucleotide sequence ID" value="NZ_PCMW01000018.1"/>
</dbReference>
<keyword evidence="1" id="KW-0812">Transmembrane</keyword>
<protein>
    <submittedName>
        <fullName evidence="2">Uncharacterized protein</fullName>
    </submittedName>
</protein>
<evidence type="ECO:0000256" key="1">
    <source>
        <dbReference type="SAM" id="Phobius"/>
    </source>
</evidence>
<dbReference type="Proteomes" id="UP000220828">
    <property type="component" value="Unassembled WGS sequence"/>
</dbReference>
<keyword evidence="1" id="KW-0472">Membrane</keyword>
<accession>A0A2H3KDZ8</accession>
<evidence type="ECO:0000313" key="2">
    <source>
        <dbReference type="EMBL" id="PDS26304.1"/>
    </source>
</evidence>
<evidence type="ECO:0000313" key="3">
    <source>
        <dbReference type="Proteomes" id="UP000220828"/>
    </source>
</evidence>
<feature type="transmembrane region" description="Helical" evidence="1">
    <location>
        <begin position="103"/>
        <end position="124"/>
    </location>
</feature>
<organism evidence="2 3">
    <name type="scientific">Flavobacterium branchiophilum</name>
    <dbReference type="NCBI Taxonomy" id="55197"/>
    <lineage>
        <taxon>Bacteria</taxon>
        <taxon>Pseudomonadati</taxon>
        <taxon>Bacteroidota</taxon>
        <taxon>Flavobacteriia</taxon>
        <taxon>Flavobacteriales</taxon>
        <taxon>Flavobacteriaceae</taxon>
        <taxon>Flavobacterium</taxon>
    </lineage>
</organism>
<gene>
    <name evidence="2" type="ORF">B0A77_03060</name>
</gene>
<sequence length="404" mass="47400">MNKALCLLNHGPEFRYLDVLKQSNQYDEICILISKRILDVIEPNEIKGYKIFVLPDKKNNFRIKWALFLTNLCDEFAKKTNLKNGIQSFSYSKKNVKSKQHKVLIYSKFINIFISLFIKPLFWITKKSGVYLYQDNQLLQLINETQCQTMIAFEHLGGVDYQMYNGKNAGLTILYYLNNQKDLTIRPYAPLMADQFFIWYESQKKLMIDIERSYFKSHAMGVFRLQNHLKKPSINPENKIFNLLYSCSDPRRRPYELQTLKKLAQLIQRTKLEIKLQIRLNPMDSSGVFLELTEFPFVSILENKWLWNEKLFVNIPTTQSDLHYFNQISNADCIMSLPSTTLIEAVLFNKKTICLIDINSPDYLIECQELKMVVPTEILEHQDFQIVENLNQTTLNSIVCTTSS</sequence>
<dbReference type="AlphaFoldDB" id="A0A2H3KDZ8"/>
<dbReference type="EMBL" id="PCMW01000018">
    <property type="protein sequence ID" value="PDS26304.1"/>
    <property type="molecule type" value="Genomic_DNA"/>
</dbReference>
<name>A0A2H3KDZ8_9FLAO</name>
<proteinExistence type="predicted"/>